<dbReference type="EnsemblPlants" id="OB10G14900.1">
    <property type="protein sequence ID" value="OB10G14900.1"/>
    <property type="gene ID" value="OB10G14900"/>
</dbReference>
<protein>
    <submittedName>
        <fullName evidence="1">Uncharacterized protein</fullName>
    </submittedName>
</protein>
<accession>J3N1U2</accession>
<evidence type="ECO:0000313" key="1">
    <source>
        <dbReference type="EnsemblPlants" id="OB10G14900.1"/>
    </source>
</evidence>
<keyword evidence="2" id="KW-1185">Reference proteome</keyword>
<organism evidence="1">
    <name type="scientific">Oryza brachyantha</name>
    <name type="common">malo sina</name>
    <dbReference type="NCBI Taxonomy" id="4533"/>
    <lineage>
        <taxon>Eukaryota</taxon>
        <taxon>Viridiplantae</taxon>
        <taxon>Streptophyta</taxon>
        <taxon>Embryophyta</taxon>
        <taxon>Tracheophyta</taxon>
        <taxon>Spermatophyta</taxon>
        <taxon>Magnoliopsida</taxon>
        <taxon>Liliopsida</taxon>
        <taxon>Poales</taxon>
        <taxon>Poaceae</taxon>
        <taxon>BOP clade</taxon>
        <taxon>Oryzoideae</taxon>
        <taxon>Oryzeae</taxon>
        <taxon>Oryzinae</taxon>
        <taxon>Oryza</taxon>
    </lineage>
</organism>
<reference evidence="1" key="2">
    <citation type="submission" date="2013-04" db="UniProtKB">
        <authorList>
            <consortium name="EnsemblPlants"/>
        </authorList>
    </citation>
    <scope>IDENTIFICATION</scope>
</reference>
<evidence type="ECO:0000313" key="2">
    <source>
        <dbReference type="Proteomes" id="UP000006038"/>
    </source>
</evidence>
<name>J3N1U2_ORYBR</name>
<reference evidence="1" key="1">
    <citation type="journal article" date="2013" name="Nat. Commun.">
        <title>Whole-genome sequencing of Oryza brachyantha reveals mechanisms underlying Oryza genome evolution.</title>
        <authorList>
            <person name="Chen J."/>
            <person name="Huang Q."/>
            <person name="Gao D."/>
            <person name="Wang J."/>
            <person name="Lang Y."/>
            <person name="Liu T."/>
            <person name="Li B."/>
            <person name="Bai Z."/>
            <person name="Luis Goicoechea J."/>
            <person name="Liang C."/>
            <person name="Chen C."/>
            <person name="Zhang W."/>
            <person name="Sun S."/>
            <person name="Liao Y."/>
            <person name="Zhang X."/>
            <person name="Yang L."/>
            <person name="Song C."/>
            <person name="Wang M."/>
            <person name="Shi J."/>
            <person name="Liu G."/>
            <person name="Liu J."/>
            <person name="Zhou H."/>
            <person name="Zhou W."/>
            <person name="Yu Q."/>
            <person name="An N."/>
            <person name="Chen Y."/>
            <person name="Cai Q."/>
            <person name="Wang B."/>
            <person name="Liu B."/>
            <person name="Min J."/>
            <person name="Huang Y."/>
            <person name="Wu H."/>
            <person name="Li Z."/>
            <person name="Zhang Y."/>
            <person name="Yin Y."/>
            <person name="Song W."/>
            <person name="Jiang J."/>
            <person name="Jackson S.A."/>
            <person name="Wing R.A."/>
            <person name="Wang J."/>
            <person name="Chen M."/>
        </authorList>
    </citation>
    <scope>NUCLEOTIDE SEQUENCE [LARGE SCALE GENOMIC DNA]</scope>
    <source>
        <strain evidence="1">cv. IRGC 101232</strain>
    </source>
</reference>
<sequence>MGARECIGILHKSFKEVLDEEKELAWDKLKEKFDYPPEAVLALKRQALIKISISLKKFKSMLVNEYILNRVDLPNDLTGELSRPEIPHTNF</sequence>
<dbReference type="HOGENOM" id="CLU_2430588_0_0_1"/>
<dbReference type="Gramene" id="OB10G14900.1">
    <property type="protein sequence ID" value="OB10G14900.1"/>
    <property type="gene ID" value="OB10G14900"/>
</dbReference>
<dbReference type="AlphaFoldDB" id="J3N1U2"/>
<dbReference type="Proteomes" id="UP000006038">
    <property type="component" value="Chromosome 10"/>
</dbReference>
<proteinExistence type="predicted"/>